<proteinExistence type="predicted"/>
<dbReference type="GeneID" id="77467120"/>
<organism evidence="3 4">
    <name type="scientific">Fusobacterium varium ATCC 27725</name>
    <dbReference type="NCBI Taxonomy" id="469618"/>
    <lineage>
        <taxon>Bacteria</taxon>
        <taxon>Fusobacteriati</taxon>
        <taxon>Fusobacteriota</taxon>
        <taxon>Fusobacteriia</taxon>
        <taxon>Fusobacteriales</taxon>
        <taxon>Fusobacteriaceae</taxon>
        <taxon>Fusobacterium</taxon>
    </lineage>
</organism>
<reference evidence="4" key="1">
    <citation type="journal article" date="2018" name="MSphere">
        <title>Fusobacterium Genomics Using MinION and Illumina Sequencing Enables Genome Completion and Correction.</title>
        <authorList>
            <person name="Todd S.M."/>
            <person name="Settlage R.E."/>
            <person name="Lahmers K.K."/>
            <person name="Slade D.J."/>
        </authorList>
    </citation>
    <scope>NUCLEOTIDE SEQUENCE [LARGE SCALE GENOMIC DNA]</scope>
    <source>
        <strain evidence="4">ATCC 27725</strain>
    </source>
</reference>
<evidence type="ECO:0000313" key="4">
    <source>
        <dbReference type="Proteomes" id="UP000241238"/>
    </source>
</evidence>
<evidence type="ECO:0000256" key="1">
    <source>
        <dbReference type="SAM" id="Phobius"/>
    </source>
</evidence>
<keyword evidence="1" id="KW-0472">Membrane</keyword>
<keyword evidence="1" id="KW-1133">Transmembrane helix</keyword>
<evidence type="ECO:0000259" key="2">
    <source>
        <dbReference type="Pfam" id="PF14317"/>
    </source>
</evidence>
<feature type="transmembrane region" description="Helical" evidence="1">
    <location>
        <begin position="30"/>
        <end position="48"/>
    </location>
</feature>
<dbReference type="Proteomes" id="UP000241238">
    <property type="component" value="Chromosome"/>
</dbReference>
<evidence type="ECO:0000313" key="3">
    <source>
        <dbReference type="EMBL" id="AVQ32538.1"/>
    </source>
</evidence>
<keyword evidence="1" id="KW-0812">Transmembrane</keyword>
<dbReference type="Pfam" id="PF14317">
    <property type="entry name" value="YcxB"/>
    <property type="match status" value="1"/>
</dbReference>
<dbReference type="RefSeq" id="WP_005948773.1">
    <property type="nucleotide sequence ID" value="NZ_CP028103.1"/>
</dbReference>
<sequence>MKHLRIYGVILAVVCFYITYLNIARGKNSFEIFVFVVMFLFSIAMYFLHLKVSKDMMKNTLAIHNGIIPESIFRFGENTITFEEGKTFMEFDYSQIKRIYELKKLYVLMIGKQNGIIIRKDSFSVGTFHKFKEFIGRKCKNIKK</sequence>
<gene>
    <name evidence="3" type="ORF">C4N18_03885</name>
</gene>
<name>A0ABN5JMX3_FUSVA</name>
<feature type="domain" description="YcxB-like C-terminal" evidence="2">
    <location>
        <begin position="75"/>
        <end position="135"/>
    </location>
</feature>
<accession>A0ABN5JMX3</accession>
<feature type="transmembrane region" description="Helical" evidence="1">
    <location>
        <begin position="7"/>
        <end position="24"/>
    </location>
</feature>
<keyword evidence="4" id="KW-1185">Reference proteome</keyword>
<dbReference type="EMBL" id="CP028103">
    <property type="protein sequence ID" value="AVQ32538.1"/>
    <property type="molecule type" value="Genomic_DNA"/>
</dbReference>
<protein>
    <recommendedName>
        <fullName evidence="2">YcxB-like C-terminal domain-containing protein</fullName>
    </recommendedName>
</protein>
<dbReference type="InterPro" id="IPR025588">
    <property type="entry name" value="YcxB-like_C"/>
</dbReference>